<sequence length="279" mass="31848">MGFNESPSNLLKINSINEHKIVHLISRPTQLYYYYGVDDNSVESLNTNKLGINYENENKHIEMGIGHVCRIKVPSNEVFYIAYEEDIPNPSAFIQLSFHCSQYWAWCCGLDPTILFFIFCLSIVIIACAVHFALRSTFLRRFCIERLLRAGGVIKGKKKIIARANAQRRKRSGSSSGKRRSSNNSSLLFKGKEGNKKLNRVNSLLVKSTENGIREKLMKKGSVKTFMGNVNRCSSVVPQIIVTEPSSCYEPSYKSIDEEDEEDDELMFDDEVEDEEEIY</sequence>
<dbReference type="OrthoDB" id="5890361at2759"/>
<feature type="compositionally biased region" description="Basic residues" evidence="1">
    <location>
        <begin position="163"/>
        <end position="181"/>
    </location>
</feature>
<evidence type="ECO:0000256" key="1">
    <source>
        <dbReference type="SAM" id="MobiDB-lite"/>
    </source>
</evidence>
<organism evidence="3 4">
    <name type="scientific">Meloidogyne graminicola</name>
    <dbReference type="NCBI Taxonomy" id="189291"/>
    <lineage>
        <taxon>Eukaryota</taxon>
        <taxon>Metazoa</taxon>
        <taxon>Ecdysozoa</taxon>
        <taxon>Nematoda</taxon>
        <taxon>Chromadorea</taxon>
        <taxon>Rhabditida</taxon>
        <taxon>Tylenchina</taxon>
        <taxon>Tylenchomorpha</taxon>
        <taxon>Tylenchoidea</taxon>
        <taxon>Meloidogynidae</taxon>
        <taxon>Meloidogyninae</taxon>
        <taxon>Meloidogyne</taxon>
    </lineage>
</organism>
<keyword evidence="2" id="KW-1133">Transmembrane helix</keyword>
<feature type="region of interest" description="Disordered" evidence="1">
    <location>
        <begin position="163"/>
        <end position="190"/>
    </location>
</feature>
<accession>A0A8S9ZU57</accession>
<evidence type="ECO:0000256" key="2">
    <source>
        <dbReference type="SAM" id="Phobius"/>
    </source>
</evidence>
<name>A0A8S9ZU57_9BILA</name>
<feature type="compositionally biased region" description="Acidic residues" evidence="1">
    <location>
        <begin position="257"/>
        <end position="279"/>
    </location>
</feature>
<evidence type="ECO:0000313" key="3">
    <source>
        <dbReference type="EMBL" id="KAF7636727.1"/>
    </source>
</evidence>
<dbReference type="EMBL" id="JABEBT010000027">
    <property type="protein sequence ID" value="KAF7636727.1"/>
    <property type="molecule type" value="Genomic_DNA"/>
</dbReference>
<gene>
    <name evidence="3" type="ORF">Mgra_00003909</name>
</gene>
<keyword evidence="2" id="KW-0812">Transmembrane</keyword>
<evidence type="ECO:0000313" key="4">
    <source>
        <dbReference type="Proteomes" id="UP000605970"/>
    </source>
</evidence>
<protein>
    <submittedName>
        <fullName evidence="3">Uncharacterized protein</fullName>
    </submittedName>
</protein>
<comment type="caution">
    <text evidence="3">The sequence shown here is derived from an EMBL/GenBank/DDBJ whole genome shotgun (WGS) entry which is preliminary data.</text>
</comment>
<reference evidence="3" key="1">
    <citation type="journal article" date="2020" name="Ecol. Evol.">
        <title>Genome structure and content of the rice root-knot nematode (Meloidogyne graminicola).</title>
        <authorList>
            <person name="Phan N.T."/>
            <person name="Danchin E.G.J."/>
            <person name="Klopp C."/>
            <person name="Perfus-Barbeoch L."/>
            <person name="Kozlowski D.K."/>
            <person name="Koutsovoulos G.D."/>
            <person name="Lopez-Roques C."/>
            <person name="Bouchez O."/>
            <person name="Zahm M."/>
            <person name="Besnard G."/>
            <person name="Bellafiore S."/>
        </authorList>
    </citation>
    <scope>NUCLEOTIDE SEQUENCE</scope>
    <source>
        <strain evidence="3">VN-18</strain>
    </source>
</reference>
<dbReference type="Proteomes" id="UP000605970">
    <property type="component" value="Unassembled WGS sequence"/>
</dbReference>
<keyword evidence="4" id="KW-1185">Reference proteome</keyword>
<proteinExistence type="predicted"/>
<keyword evidence="2" id="KW-0472">Membrane</keyword>
<feature type="region of interest" description="Disordered" evidence="1">
    <location>
        <begin position="251"/>
        <end position="279"/>
    </location>
</feature>
<dbReference type="AlphaFoldDB" id="A0A8S9ZU57"/>
<feature type="transmembrane region" description="Helical" evidence="2">
    <location>
        <begin position="114"/>
        <end position="134"/>
    </location>
</feature>